<dbReference type="Proteomes" id="UP000304900">
    <property type="component" value="Unassembled WGS sequence"/>
</dbReference>
<reference evidence="1 2" key="1">
    <citation type="submission" date="2019-05" db="EMBL/GenBank/DDBJ databases">
        <title>Dyadobacter AR-3-8 sp. nov., isolated from arctic soil.</title>
        <authorList>
            <person name="Chaudhary D.K."/>
        </authorList>
    </citation>
    <scope>NUCLEOTIDE SEQUENCE [LARGE SCALE GENOMIC DNA]</scope>
    <source>
        <strain evidence="1 2">AR-3-8</strain>
    </source>
</reference>
<comment type="caution">
    <text evidence="1">The sequence shown here is derived from an EMBL/GenBank/DDBJ whole genome shotgun (WGS) entry which is preliminary data.</text>
</comment>
<dbReference type="EMBL" id="SZVO01000014">
    <property type="protein sequence ID" value="TKT88657.1"/>
    <property type="molecule type" value="Genomic_DNA"/>
</dbReference>
<proteinExistence type="predicted"/>
<dbReference type="RefSeq" id="WP_137342840.1">
    <property type="nucleotide sequence ID" value="NZ_BSQH01000008.1"/>
</dbReference>
<gene>
    <name evidence="1" type="ORF">FDK13_25450</name>
</gene>
<dbReference type="OrthoDB" id="964453at2"/>
<accession>A0A4U6CY26</accession>
<evidence type="ECO:0000313" key="2">
    <source>
        <dbReference type="Proteomes" id="UP000304900"/>
    </source>
</evidence>
<organism evidence="1 2">
    <name type="scientific">Dyadobacter frigoris</name>
    <dbReference type="NCBI Taxonomy" id="2576211"/>
    <lineage>
        <taxon>Bacteria</taxon>
        <taxon>Pseudomonadati</taxon>
        <taxon>Bacteroidota</taxon>
        <taxon>Cytophagia</taxon>
        <taxon>Cytophagales</taxon>
        <taxon>Spirosomataceae</taxon>
        <taxon>Dyadobacter</taxon>
    </lineage>
</organism>
<protein>
    <submittedName>
        <fullName evidence="1">Uncharacterized protein</fullName>
    </submittedName>
</protein>
<sequence length="77" mass="8834">MKGKQLFDHYQSVAQINGFGSEEFQYGNLLYQALKIEGEEKIFQLLEVAEETGKRIALEYPVESIHSYPEPDKVVLV</sequence>
<dbReference type="AlphaFoldDB" id="A0A4U6CY26"/>
<evidence type="ECO:0000313" key="1">
    <source>
        <dbReference type="EMBL" id="TKT88657.1"/>
    </source>
</evidence>
<keyword evidence="2" id="KW-1185">Reference proteome</keyword>
<name>A0A4U6CY26_9BACT</name>